<dbReference type="PROSITE" id="PS50305">
    <property type="entry name" value="SIRTUIN"/>
    <property type="match status" value="1"/>
</dbReference>
<dbReference type="InterPro" id="IPR026591">
    <property type="entry name" value="Sirtuin_cat_small_dom_sf"/>
</dbReference>
<sequence length="260" mass="28186">MEQSIQRAAELLLNASNAVALTGAGISTESGIPDFRSPGGLWTKVDPGEFSIDRFLQNPARFWRLHLDLKVSGEFNLASAEPNPAHRALARLEQLGVIKCVITQNVDNLHQKAGSVEVVEFHGNMLRAACIRCRSSEPIEEVEARFAAGDPHAIRCRKCEGVLKPDAVFFGEAIPAKAMTISQVQAQKCDVLLVIGTSLQVYPAAQIPMSVKLKYPPASVIEINREPSALHDQVTDILLLGSAGEVMTQLLSAVEELKKA</sequence>
<dbReference type="EMBL" id="DTGT01000247">
    <property type="protein sequence ID" value="HGH61213.1"/>
    <property type="molecule type" value="Genomic_DNA"/>
</dbReference>
<dbReference type="Gene3D" id="3.40.50.1220">
    <property type="entry name" value="TPP-binding domain"/>
    <property type="match status" value="1"/>
</dbReference>
<keyword evidence="4" id="KW-0479">Metal-binding</keyword>
<dbReference type="PANTHER" id="PTHR11085:SF10">
    <property type="entry name" value="NAD-DEPENDENT PROTEIN DEACYLASE SIRTUIN-5, MITOCHONDRIAL-RELATED"/>
    <property type="match status" value="1"/>
</dbReference>
<dbReference type="InterPro" id="IPR003000">
    <property type="entry name" value="Sirtuin"/>
</dbReference>
<feature type="active site" description="Proton acceptor" evidence="4">
    <location>
        <position position="122"/>
    </location>
</feature>
<protein>
    <recommendedName>
        <fullName evidence="1">protein acetyllysine N-acetyltransferase</fullName>
        <ecNumber evidence="1">2.3.1.286</ecNumber>
    </recommendedName>
</protein>
<dbReference type="AlphaFoldDB" id="A0A7C4EVA8"/>
<dbReference type="InterPro" id="IPR050134">
    <property type="entry name" value="NAD-dep_sirtuin_deacylases"/>
</dbReference>
<comment type="caution">
    <text evidence="6">The sequence shown here is derived from an EMBL/GenBank/DDBJ whole genome shotgun (WGS) entry which is preliminary data.</text>
</comment>
<dbReference type="GO" id="GO:0046872">
    <property type="term" value="F:metal ion binding"/>
    <property type="evidence" value="ECO:0007669"/>
    <property type="project" value="UniProtKB-KW"/>
</dbReference>
<keyword evidence="3" id="KW-0520">NAD</keyword>
<dbReference type="GO" id="GO:0017136">
    <property type="term" value="F:histone deacetylase activity, NAD-dependent"/>
    <property type="evidence" value="ECO:0007669"/>
    <property type="project" value="TreeGrafter"/>
</dbReference>
<name>A0A7C4EVA8_9BACT</name>
<evidence type="ECO:0000313" key="6">
    <source>
        <dbReference type="EMBL" id="HGH61213.1"/>
    </source>
</evidence>
<feature type="binding site" evidence="4">
    <location>
        <position position="156"/>
    </location>
    <ligand>
        <name>Zn(2+)</name>
        <dbReference type="ChEBI" id="CHEBI:29105"/>
    </ligand>
</feature>
<dbReference type="NCBIfam" id="NF001753">
    <property type="entry name" value="PRK00481.1-3"/>
    <property type="match status" value="1"/>
</dbReference>
<keyword evidence="2" id="KW-0808">Transferase</keyword>
<dbReference type="EC" id="2.3.1.286" evidence="1"/>
<evidence type="ECO:0000256" key="3">
    <source>
        <dbReference type="ARBA" id="ARBA00023027"/>
    </source>
</evidence>
<organism evidence="6">
    <name type="scientific">Desulfomonile tiedjei</name>
    <dbReference type="NCBI Taxonomy" id="2358"/>
    <lineage>
        <taxon>Bacteria</taxon>
        <taxon>Pseudomonadati</taxon>
        <taxon>Thermodesulfobacteriota</taxon>
        <taxon>Desulfomonilia</taxon>
        <taxon>Desulfomonilales</taxon>
        <taxon>Desulfomonilaceae</taxon>
        <taxon>Desulfomonile</taxon>
    </lineage>
</organism>
<feature type="binding site" evidence="4">
    <location>
        <position position="133"/>
    </location>
    <ligand>
        <name>Zn(2+)</name>
        <dbReference type="ChEBI" id="CHEBI:29105"/>
    </ligand>
</feature>
<dbReference type="InterPro" id="IPR026590">
    <property type="entry name" value="Ssirtuin_cat_dom"/>
</dbReference>
<accession>A0A7C4EVA8</accession>
<evidence type="ECO:0000259" key="5">
    <source>
        <dbReference type="PROSITE" id="PS50305"/>
    </source>
</evidence>
<evidence type="ECO:0000256" key="2">
    <source>
        <dbReference type="ARBA" id="ARBA00022679"/>
    </source>
</evidence>
<evidence type="ECO:0000256" key="1">
    <source>
        <dbReference type="ARBA" id="ARBA00012928"/>
    </source>
</evidence>
<dbReference type="SUPFAM" id="SSF52467">
    <property type="entry name" value="DHS-like NAD/FAD-binding domain"/>
    <property type="match status" value="1"/>
</dbReference>
<dbReference type="CDD" id="cd01407">
    <property type="entry name" value="SIR2-fam"/>
    <property type="match status" value="1"/>
</dbReference>
<dbReference type="InterPro" id="IPR029035">
    <property type="entry name" value="DHS-like_NAD/FAD-binding_dom"/>
</dbReference>
<feature type="binding site" evidence="4">
    <location>
        <position position="159"/>
    </location>
    <ligand>
        <name>Zn(2+)</name>
        <dbReference type="ChEBI" id="CHEBI:29105"/>
    </ligand>
</feature>
<proteinExistence type="predicted"/>
<dbReference type="Pfam" id="PF02146">
    <property type="entry name" value="SIR2"/>
    <property type="match status" value="1"/>
</dbReference>
<feature type="domain" description="Deacetylase sirtuin-type" evidence="5">
    <location>
        <begin position="1"/>
        <end position="260"/>
    </location>
</feature>
<reference evidence="6" key="1">
    <citation type="journal article" date="2020" name="mSystems">
        <title>Genome- and Community-Level Interaction Insights into Carbon Utilization and Element Cycling Functions of Hydrothermarchaeota in Hydrothermal Sediment.</title>
        <authorList>
            <person name="Zhou Z."/>
            <person name="Liu Y."/>
            <person name="Xu W."/>
            <person name="Pan J."/>
            <person name="Luo Z.H."/>
            <person name="Li M."/>
        </authorList>
    </citation>
    <scope>NUCLEOTIDE SEQUENCE [LARGE SCALE GENOMIC DNA]</scope>
    <source>
        <strain evidence="6">SpSt-769</strain>
    </source>
</reference>
<gene>
    <name evidence="6" type="ORF">ENV54_07945</name>
</gene>
<dbReference type="PANTHER" id="PTHR11085">
    <property type="entry name" value="NAD-DEPENDENT PROTEIN DEACYLASE SIRTUIN-5, MITOCHONDRIAL-RELATED"/>
    <property type="match status" value="1"/>
</dbReference>
<feature type="binding site" evidence="4">
    <location>
        <position position="130"/>
    </location>
    <ligand>
        <name>Zn(2+)</name>
        <dbReference type="ChEBI" id="CHEBI:29105"/>
    </ligand>
</feature>
<dbReference type="GO" id="GO:0070403">
    <property type="term" value="F:NAD+ binding"/>
    <property type="evidence" value="ECO:0007669"/>
    <property type="project" value="InterPro"/>
</dbReference>
<keyword evidence="4" id="KW-0862">Zinc</keyword>
<dbReference type="Gene3D" id="3.30.1600.10">
    <property type="entry name" value="SIR2/SIRT2 'Small Domain"/>
    <property type="match status" value="1"/>
</dbReference>
<evidence type="ECO:0000256" key="4">
    <source>
        <dbReference type="PROSITE-ProRule" id="PRU00236"/>
    </source>
</evidence>